<evidence type="ECO:0000313" key="3">
    <source>
        <dbReference type="Proteomes" id="UP000738349"/>
    </source>
</evidence>
<evidence type="ECO:0000313" key="2">
    <source>
        <dbReference type="EMBL" id="KAH7108963.1"/>
    </source>
</evidence>
<comment type="caution">
    <text evidence="2">The sequence shown here is derived from an EMBL/GenBank/DDBJ whole genome shotgun (WGS) entry which is preliminary data.</text>
</comment>
<dbReference type="Pfam" id="PF13424">
    <property type="entry name" value="TPR_12"/>
    <property type="match status" value="1"/>
</dbReference>
<evidence type="ECO:0008006" key="4">
    <source>
        <dbReference type="Google" id="ProtNLM"/>
    </source>
</evidence>
<dbReference type="Gene3D" id="1.25.40.10">
    <property type="entry name" value="Tetratricopeptide repeat domain"/>
    <property type="match status" value="1"/>
</dbReference>
<accession>A0A9P9I5W4</accession>
<dbReference type="InterPro" id="IPR053137">
    <property type="entry name" value="NLR-like"/>
</dbReference>
<dbReference type="Proteomes" id="UP000738349">
    <property type="component" value="Unassembled WGS sequence"/>
</dbReference>
<organism evidence="2 3">
    <name type="scientific">Dactylonectria macrodidyma</name>
    <dbReference type="NCBI Taxonomy" id="307937"/>
    <lineage>
        <taxon>Eukaryota</taxon>
        <taxon>Fungi</taxon>
        <taxon>Dikarya</taxon>
        <taxon>Ascomycota</taxon>
        <taxon>Pezizomycotina</taxon>
        <taxon>Sordariomycetes</taxon>
        <taxon>Hypocreomycetidae</taxon>
        <taxon>Hypocreales</taxon>
        <taxon>Nectriaceae</taxon>
        <taxon>Dactylonectria</taxon>
    </lineage>
</organism>
<name>A0A9P9I5W4_9HYPO</name>
<feature type="compositionally biased region" description="Basic and acidic residues" evidence="1">
    <location>
        <begin position="103"/>
        <end position="113"/>
    </location>
</feature>
<sequence length="141" mass="16256">MGNLASAYRNQGQWKEAEKLEVQVMEMRKKVLGEERPDTLTSMSNLAVTYSNQGRWEEAEELEARVMEMKVTEKVMPDSTEPEVEGIGTGVAYCRRIDTTERRTLDPETEKSLRCLNKPRTTRRMGLDENRVDSRNRLLSS</sequence>
<dbReference type="EMBL" id="JAGMUV010000056">
    <property type="protein sequence ID" value="KAH7108963.1"/>
    <property type="molecule type" value="Genomic_DNA"/>
</dbReference>
<feature type="compositionally biased region" description="Basic and acidic residues" evidence="1">
    <location>
        <begin position="125"/>
        <end position="141"/>
    </location>
</feature>
<dbReference type="SUPFAM" id="SSF48452">
    <property type="entry name" value="TPR-like"/>
    <property type="match status" value="1"/>
</dbReference>
<gene>
    <name evidence="2" type="ORF">EDB81DRAFT_429921</name>
</gene>
<dbReference type="PANTHER" id="PTHR46082:SF6">
    <property type="entry name" value="AAA+ ATPASE DOMAIN-CONTAINING PROTEIN-RELATED"/>
    <property type="match status" value="1"/>
</dbReference>
<dbReference type="PANTHER" id="PTHR46082">
    <property type="entry name" value="ATP/GTP-BINDING PROTEIN-RELATED"/>
    <property type="match status" value="1"/>
</dbReference>
<dbReference type="InterPro" id="IPR011990">
    <property type="entry name" value="TPR-like_helical_dom_sf"/>
</dbReference>
<dbReference type="AlphaFoldDB" id="A0A9P9I5W4"/>
<dbReference type="OrthoDB" id="5390606at2759"/>
<protein>
    <recommendedName>
        <fullName evidence="4">Kinesin light chain</fullName>
    </recommendedName>
</protein>
<feature type="region of interest" description="Disordered" evidence="1">
    <location>
        <begin position="103"/>
        <end position="141"/>
    </location>
</feature>
<proteinExistence type="predicted"/>
<reference evidence="2" key="1">
    <citation type="journal article" date="2021" name="Nat. Commun.">
        <title>Genetic determinants of endophytism in the Arabidopsis root mycobiome.</title>
        <authorList>
            <person name="Mesny F."/>
            <person name="Miyauchi S."/>
            <person name="Thiergart T."/>
            <person name="Pickel B."/>
            <person name="Atanasova L."/>
            <person name="Karlsson M."/>
            <person name="Huettel B."/>
            <person name="Barry K.W."/>
            <person name="Haridas S."/>
            <person name="Chen C."/>
            <person name="Bauer D."/>
            <person name="Andreopoulos W."/>
            <person name="Pangilinan J."/>
            <person name="LaButti K."/>
            <person name="Riley R."/>
            <person name="Lipzen A."/>
            <person name="Clum A."/>
            <person name="Drula E."/>
            <person name="Henrissat B."/>
            <person name="Kohler A."/>
            <person name="Grigoriev I.V."/>
            <person name="Martin F.M."/>
            <person name="Hacquard S."/>
        </authorList>
    </citation>
    <scope>NUCLEOTIDE SEQUENCE</scope>
    <source>
        <strain evidence="2">MPI-CAGE-AT-0147</strain>
    </source>
</reference>
<keyword evidence="3" id="KW-1185">Reference proteome</keyword>
<evidence type="ECO:0000256" key="1">
    <source>
        <dbReference type="SAM" id="MobiDB-lite"/>
    </source>
</evidence>